<keyword evidence="1" id="KW-1133">Transmembrane helix</keyword>
<protein>
    <submittedName>
        <fullName evidence="2">Uncharacterized protein</fullName>
    </submittedName>
</protein>
<keyword evidence="1" id="KW-0812">Transmembrane</keyword>
<comment type="caution">
    <text evidence="2">The sequence shown here is derived from an EMBL/GenBank/DDBJ whole genome shotgun (WGS) entry which is preliminary data.</text>
</comment>
<gene>
    <name evidence="2" type="ORF">VHA_000083</name>
</gene>
<name>D0I2X0_GRIHO</name>
<keyword evidence="1" id="KW-0472">Membrane</keyword>
<feature type="transmembrane region" description="Helical" evidence="1">
    <location>
        <begin position="7"/>
        <end position="32"/>
    </location>
</feature>
<dbReference type="EMBL" id="ADAQ01000005">
    <property type="protein sequence ID" value="EEY74170.1"/>
    <property type="molecule type" value="Genomic_DNA"/>
</dbReference>
<accession>D0I2X0</accession>
<evidence type="ECO:0000313" key="2">
    <source>
        <dbReference type="EMBL" id="EEY74170.1"/>
    </source>
</evidence>
<dbReference type="Proteomes" id="UP000003604">
    <property type="component" value="Unassembled WGS sequence"/>
</dbReference>
<sequence>MFAFKKYIYIFTVMPLLGSNIFDTTMFVFFVVPMSKFRYPSSSIV</sequence>
<proteinExistence type="predicted"/>
<dbReference type="AlphaFoldDB" id="D0I2X0"/>
<keyword evidence="3" id="KW-1185">Reference proteome</keyword>
<evidence type="ECO:0000256" key="1">
    <source>
        <dbReference type="SAM" id="Phobius"/>
    </source>
</evidence>
<organism evidence="2 3">
    <name type="scientific">Grimontia hollisae CIP 101886</name>
    <dbReference type="NCBI Taxonomy" id="675812"/>
    <lineage>
        <taxon>Bacteria</taxon>
        <taxon>Pseudomonadati</taxon>
        <taxon>Pseudomonadota</taxon>
        <taxon>Gammaproteobacteria</taxon>
        <taxon>Vibrionales</taxon>
        <taxon>Vibrionaceae</taxon>
        <taxon>Grimontia</taxon>
    </lineage>
</organism>
<reference evidence="2 3" key="1">
    <citation type="submission" date="2009-10" db="EMBL/GenBank/DDBJ databases">
        <authorList>
            <consortium name="Los Alamos National Laboratory (LANL)"/>
            <consortium name="National Microbial Pathogen Data Resource (NMPDR)"/>
            <person name="Saunders E.H."/>
            <person name="Munk A.C."/>
            <person name="Tapia R."/>
            <person name="Green L."/>
            <person name="Rogers Y."/>
            <person name="Detter J.C."/>
            <person name="Bruce D."/>
            <person name="Brettin T.S."/>
            <person name="Colwell R.R."/>
            <person name="Huq A."/>
            <person name="Grim C.J."/>
            <person name="Hasan N.A."/>
            <person name="Bartels D."/>
            <person name="Vonstein V."/>
        </authorList>
    </citation>
    <scope>NUCLEOTIDE SEQUENCE [LARGE SCALE GENOMIC DNA]</scope>
    <source>
        <strain evidence="2 3">CIP 101886</strain>
    </source>
</reference>
<evidence type="ECO:0000313" key="3">
    <source>
        <dbReference type="Proteomes" id="UP000003604"/>
    </source>
</evidence>